<comment type="caution">
    <text evidence="1">The sequence shown here is derived from an EMBL/GenBank/DDBJ whole genome shotgun (WGS) entry which is preliminary data.</text>
</comment>
<sequence>METKGNTLINVPTEVFADCEQVRPDENENDVRVDADAVVEEHQVIGDSVTENDTIVDRIDTVRQEPILAEKFIAQKNAYQALVDESDTEEEEEIEVFVNHEVVNIETPANTKDHSPIVLTWHNSVKNTFPFRFSNAWVLHSEYQELLQYTWNIQVHGNPITVLIAKLRALKASLKEWSREHFYDLHKQVTEAKDLMLSLHKLLHDDPPNCELAHKENEAREAFMVISRMEEADLKQRTDCLWMQYGDKNTSYFHNTIKERKPHRKIWTIVDRQGQAQHDHEAVAQMFIDYYQFLMGMHMTD</sequence>
<evidence type="ECO:0000313" key="2">
    <source>
        <dbReference type="Proteomes" id="UP000631114"/>
    </source>
</evidence>
<name>A0A835HA44_9MAGN</name>
<dbReference type="Proteomes" id="UP000631114">
    <property type="component" value="Unassembled WGS sequence"/>
</dbReference>
<proteinExistence type="predicted"/>
<gene>
    <name evidence="1" type="ORF">IFM89_000624</name>
</gene>
<dbReference type="EMBL" id="JADFTS010000007">
    <property type="protein sequence ID" value="KAF9595536.1"/>
    <property type="molecule type" value="Genomic_DNA"/>
</dbReference>
<dbReference type="OrthoDB" id="1749972at2759"/>
<accession>A0A835HA44</accession>
<evidence type="ECO:0000313" key="1">
    <source>
        <dbReference type="EMBL" id="KAF9595536.1"/>
    </source>
</evidence>
<reference evidence="1 2" key="1">
    <citation type="submission" date="2020-10" db="EMBL/GenBank/DDBJ databases">
        <title>The Coptis chinensis genome and diversification of protoberbering-type alkaloids.</title>
        <authorList>
            <person name="Wang B."/>
            <person name="Shu S."/>
            <person name="Song C."/>
            <person name="Liu Y."/>
        </authorList>
    </citation>
    <scope>NUCLEOTIDE SEQUENCE [LARGE SCALE GENOMIC DNA]</scope>
    <source>
        <strain evidence="1">HL-2020</strain>
        <tissue evidence="1">Leaf</tissue>
    </source>
</reference>
<keyword evidence="2" id="KW-1185">Reference proteome</keyword>
<feature type="non-terminal residue" evidence="1">
    <location>
        <position position="301"/>
    </location>
</feature>
<dbReference type="AlphaFoldDB" id="A0A835HA44"/>
<protein>
    <submittedName>
        <fullName evidence="1">Uncharacterized protein</fullName>
    </submittedName>
</protein>
<organism evidence="1 2">
    <name type="scientific">Coptis chinensis</name>
    <dbReference type="NCBI Taxonomy" id="261450"/>
    <lineage>
        <taxon>Eukaryota</taxon>
        <taxon>Viridiplantae</taxon>
        <taxon>Streptophyta</taxon>
        <taxon>Embryophyta</taxon>
        <taxon>Tracheophyta</taxon>
        <taxon>Spermatophyta</taxon>
        <taxon>Magnoliopsida</taxon>
        <taxon>Ranunculales</taxon>
        <taxon>Ranunculaceae</taxon>
        <taxon>Coptidoideae</taxon>
        <taxon>Coptis</taxon>
    </lineage>
</organism>